<proteinExistence type="predicted"/>
<evidence type="ECO:0000256" key="1">
    <source>
        <dbReference type="ARBA" id="ARBA00022729"/>
    </source>
</evidence>
<evidence type="ECO:0000313" key="5">
    <source>
        <dbReference type="Proteomes" id="UP001224325"/>
    </source>
</evidence>
<dbReference type="InterPro" id="IPR036278">
    <property type="entry name" value="Sialidase_sf"/>
</dbReference>
<reference evidence="4" key="1">
    <citation type="submission" date="2024-04" db="EMBL/GenBank/DDBJ databases">
        <title>Mariniflexile litorale, isolated from the shallow sediments of the Sea of Japan.</title>
        <authorList>
            <person name="Romanenko L."/>
            <person name="Isaeva M."/>
        </authorList>
    </citation>
    <scope>NUCLEOTIDE SEQUENCE [LARGE SCALE GENOMIC DNA]</scope>
    <source>
        <strain evidence="4">KMM 9835</strain>
    </source>
</reference>
<evidence type="ECO:0000259" key="3">
    <source>
        <dbReference type="SMART" id="SM00635"/>
    </source>
</evidence>
<dbReference type="SUPFAM" id="SSF50939">
    <property type="entry name" value="Sialidases"/>
    <property type="match status" value="1"/>
</dbReference>
<keyword evidence="1 2" id="KW-0732">Signal</keyword>
<evidence type="ECO:0000313" key="4">
    <source>
        <dbReference type="EMBL" id="XBL14859.1"/>
    </source>
</evidence>
<feature type="domain" description="BIG2" evidence="3">
    <location>
        <begin position="769"/>
        <end position="846"/>
    </location>
</feature>
<name>A0AAU7EFJ7_9FLAO</name>
<dbReference type="Gene3D" id="2.60.40.1080">
    <property type="match status" value="1"/>
</dbReference>
<evidence type="ECO:0000256" key="2">
    <source>
        <dbReference type="SAM" id="SignalP"/>
    </source>
</evidence>
<dbReference type="Proteomes" id="UP001224325">
    <property type="component" value="Chromosome"/>
</dbReference>
<dbReference type="Gene3D" id="2.60.120.430">
    <property type="entry name" value="Galactose-binding lectin"/>
    <property type="match status" value="2"/>
</dbReference>
<dbReference type="SUPFAM" id="SSF49373">
    <property type="entry name" value="Invasin/intimin cell-adhesion fragments"/>
    <property type="match status" value="1"/>
</dbReference>
<dbReference type="SMART" id="SM00635">
    <property type="entry name" value="BID_2"/>
    <property type="match status" value="1"/>
</dbReference>
<dbReference type="KEGG" id="mlil:QLS71_002300"/>
<dbReference type="InterPro" id="IPR008979">
    <property type="entry name" value="Galactose-bd-like_sf"/>
</dbReference>
<dbReference type="SUPFAM" id="SSF49785">
    <property type="entry name" value="Galactose-binding domain-like"/>
    <property type="match status" value="2"/>
</dbReference>
<accession>A0AAU7EFJ7</accession>
<dbReference type="InterPro" id="IPR026444">
    <property type="entry name" value="Secre_tail"/>
</dbReference>
<gene>
    <name evidence="4" type="ORF">QLS71_002300</name>
</gene>
<dbReference type="InterPro" id="IPR003343">
    <property type="entry name" value="Big_2"/>
</dbReference>
<dbReference type="Pfam" id="PF15892">
    <property type="entry name" value="BNR_4"/>
    <property type="match status" value="1"/>
</dbReference>
<dbReference type="EMBL" id="CP155618">
    <property type="protein sequence ID" value="XBL14859.1"/>
    <property type="molecule type" value="Genomic_DNA"/>
</dbReference>
<sequence>MKKITRLLFATMLLFAMSTVDAQNLIPDWDALGRIGLGTEANKWGFAASTGGTDWGTANGGGVRYRDVTNVSIDNGGTFTGREFLYRWEGSYIGSTMSLGLPTHAGVETGQIGISLEAGKAYSFSGYYEWINNAGSPTYEFSISDAPVGGNILVTKSYSTSTKTRYYPFDIYFEVPSHGDYYIQLKQTNGISGSQGGLIGLAELNLEETAIVIPPTPYLARGVKTFTTDGTWCWFQDPRALYHKGIKEQTYTGWITSDGKIQVASYNHATGEIIQTTVKDDFQIDDHNNPTFLVRDDGRIMVSYSGHFFGPMRVIVSENPEDITSFGAEATFGTSVTYANPYQIGSDIYMFYRDGSSWHPSIAISNDGGLSWGAPQTLIKRDAAQKRPYVRYTQDSQEGVHITFTTGHPRQEASNKIYYVYFKDNKFYKADGTFIKDYTGTASALDIDAGEPEIVYNASSGKGWTWDIALDENENPVILYAAFPDDYNHHYYYAKFDGSQWNNHHIVNSGKWFPQTPSGGSEPEPNYSGGMSLDPNDVSTVYLSKQVNDVFEIYKYQTPDEGASWNTTAITENTPADIVNVRPVVPRNHQPGLFDVMWMRGKYITYQNYHTSIMYYSPNDELKYYDFGTQNSALDANAIRVTNTSMDNTNFGFEDVSGLLSVDDSQTNNAETDYVSGTSSAIFKAKLFNGTYEVTVVQGTNTVALSGQTIKANGVEVVSSGTSNMGEWKTYTFDVDISNGILNLEISNSNGNGNLWVINSLLIDTKELIVNGLNILEENVLLYEVDDTQLHYSTSPVEANPEDITWYSDDDTIATVDANGLVTAKSTGSTTMYASMYNGNLVDSCIINVNAIVPLANKVTFDFGTLTSPVMADAIRIDETTQLNESYGWVDTSSILSRDRGSSITNPDLDFVLASVDKEFQVFLENGIYHITTTHGDSQFSHDKMNLFANGANVATDFSSTLGNYITNEFDVTVENQKLVIKIGDNGGSDVNWVWNTLKIDKTSLRILDDKLETTLGIKTYPNPVKDILYLDTHIKISSLKIYNILGNMVLAKAGVIENGMNSINVSELSSGLYIMHIVSAENNKSQVFKFFK</sequence>
<dbReference type="Pfam" id="PF18962">
    <property type="entry name" value="Por_Secre_tail"/>
    <property type="match status" value="1"/>
</dbReference>
<dbReference type="AlphaFoldDB" id="A0AAU7EFJ7"/>
<feature type="chain" id="PRO_5043963825" evidence="2">
    <location>
        <begin position="23"/>
        <end position="1093"/>
    </location>
</feature>
<keyword evidence="5" id="KW-1185">Reference proteome</keyword>
<feature type="signal peptide" evidence="2">
    <location>
        <begin position="1"/>
        <end position="22"/>
    </location>
</feature>
<dbReference type="InterPro" id="IPR008964">
    <property type="entry name" value="Invasin/intimin_cell_adhesion"/>
</dbReference>
<organism evidence="4 5">
    <name type="scientific">Mariniflexile litorale</name>
    <dbReference type="NCBI Taxonomy" id="3045158"/>
    <lineage>
        <taxon>Bacteria</taxon>
        <taxon>Pseudomonadati</taxon>
        <taxon>Bacteroidota</taxon>
        <taxon>Flavobacteriia</taxon>
        <taxon>Flavobacteriales</taxon>
        <taxon>Flavobacteriaceae</taxon>
        <taxon>Mariniflexile</taxon>
    </lineage>
</organism>
<protein>
    <submittedName>
        <fullName evidence="4">BNR-4 repeat-containing protein</fullName>
    </submittedName>
</protein>
<dbReference type="Pfam" id="PF02368">
    <property type="entry name" value="Big_2"/>
    <property type="match status" value="1"/>
</dbReference>
<dbReference type="RefSeq" id="WP_308991146.1">
    <property type="nucleotide sequence ID" value="NZ_CP155618.1"/>
</dbReference>
<dbReference type="NCBIfam" id="TIGR04183">
    <property type="entry name" value="Por_Secre_tail"/>
    <property type="match status" value="1"/>
</dbReference>